<proteinExistence type="predicted"/>
<keyword evidence="6" id="KW-1185">Reference proteome</keyword>
<evidence type="ECO:0000259" key="4">
    <source>
        <dbReference type="Pfam" id="PF20866"/>
    </source>
</evidence>
<keyword evidence="2" id="KW-0548">Nucleotidyltransferase</keyword>
<organism evidence="5 6">
    <name type="scientific">Vibrio natriegens NBRC 15636 = ATCC 14048 = DSM 759</name>
    <dbReference type="NCBI Taxonomy" id="1219067"/>
    <lineage>
        <taxon>Bacteria</taxon>
        <taxon>Pseudomonadati</taxon>
        <taxon>Pseudomonadota</taxon>
        <taxon>Gammaproteobacteria</taxon>
        <taxon>Vibrionales</taxon>
        <taxon>Vibrionaceae</taxon>
        <taxon>Vibrio</taxon>
    </lineage>
</organism>
<dbReference type="NCBIfam" id="TIGR03135">
    <property type="entry name" value="malonate_mdcG"/>
    <property type="match status" value="1"/>
</dbReference>
<dbReference type="InterPro" id="IPR017557">
    <property type="entry name" value="Holo-ACP_synthase"/>
</dbReference>
<dbReference type="Pfam" id="PF20866">
    <property type="entry name" value="MdcG_N"/>
    <property type="match status" value="1"/>
</dbReference>
<name>A0AAN1CVI8_VIBNA</name>
<dbReference type="InterPro" id="IPR049180">
    <property type="entry name" value="MdcG_C"/>
</dbReference>
<dbReference type="Pfam" id="PF10620">
    <property type="entry name" value="MdcG"/>
    <property type="match status" value="1"/>
</dbReference>
<evidence type="ECO:0000313" key="5">
    <source>
        <dbReference type="EMBL" id="ANQ12203.1"/>
    </source>
</evidence>
<dbReference type="KEGG" id="vna:PN96_08005"/>
<reference evidence="5 6" key="1">
    <citation type="submission" date="2016-07" db="EMBL/GenBank/DDBJ databases">
        <title>Developing Vibrio natriegens as a novel, fast-growing host for biotechnology.</title>
        <authorList>
            <person name="Weinstock M.T."/>
            <person name="Hesek E.D."/>
            <person name="Wilson C.M."/>
            <person name="Gibson D.G."/>
        </authorList>
    </citation>
    <scope>NUCLEOTIDE SEQUENCE [LARGE SCALE GENOMIC DNA]</scope>
    <source>
        <strain evidence="5 6">ATCC 14048</strain>
    </source>
</reference>
<dbReference type="NCBIfam" id="NF002332">
    <property type="entry name" value="PRK01293.1"/>
    <property type="match status" value="1"/>
</dbReference>
<evidence type="ECO:0000259" key="3">
    <source>
        <dbReference type="Pfam" id="PF10620"/>
    </source>
</evidence>
<feature type="domain" description="Phosphoribosyl-dephospho-CoA transferase MdcG N-terminal" evidence="4">
    <location>
        <begin position="10"/>
        <end position="78"/>
    </location>
</feature>
<accession>A0AAN1CVI8</accession>
<feature type="domain" description="Phosphoribosyl-dephospho-CoA transferase MdcG C-terminal" evidence="3">
    <location>
        <begin position="94"/>
        <end position="207"/>
    </location>
</feature>
<dbReference type="AlphaFoldDB" id="A0AAN1CVI8"/>
<evidence type="ECO:0000256" key="2">
    <source>
        <dbReference type="ARBA" id="ARBA00022695"/>
    </source>
</evidence>
<dbReference type="Proteomes" id="UP000092741">
    <property type="component" value="Chromosome 1"/>
</dbReference>
<evidence type="ECO:0000256" key="1">
    <source>
        <dbReference type="ARBA" id="ARBA00022679"/>
    </source>
</evidence>
<dbReference type="EMBL" id="CP016345">
    <property type="protein sequence ID" value="ANQ12203.1"/>
    <property type="molecule type" value="Genomic_DNA"/>
</dbReference>
<evidence type="ECO:0000313" key="6">
    <source>
        <dbReference type="Proteomes" id="UP000092741"/>
    </source>
</evidence>
<dbReference type="InterPro" id="IPR048903">
    <property type="entry name" value="MdcG_N"/>
</dbReference>
<keyword evidence="1 5" id="KW-0808">Transferase</keyword>
<gene>
    <name evidence="5" type="ORF">BA890_05345</name>
</gene>
<sequence length="210" mass="23383">MRRLMMPFSAHDLLWVDEITLEGNESPNWYASHNQSLPVVVRRASRQTLIPVGVRGKNRSERLAAWACKSSVVKSVSPRELVQSEHARAYWHSSELVAFQTLTDVDAICQAYGIEWGVTGSLGYELATGMPCAHEDSDIDMTVYLSEPVPVETLTSLSDQLDKLACRVDTQIETPFGAVALREWVLGRGESNVLIKTDEGPLLTDNPWAR</sequence>
<dbReference type="GO" id="GO:0016779">
    <property type="term" value="F:nucleotidyltransferase activity"/>
    <property type="evidence" value="ECO:0007669"/>
    <property type="project" value="UniProtKB-KW"/>
</dbReference>
<protein>
    <submittedName>
        <fullName evidence="5">Phosphoribosyl-dephospho-CoA transferase</fullName>
    </submittedName>
</protein>